<sequence length="183" mass="19742">MTAPAREPMTIADFLAWSERHEEGHYELVDGEIVPMPREPSEHVAAKGKIWRAVAEALARVGAPCEAYVGGLGVAVDAQNVYEPDILVNCGAPIATEDMLAPAPIVVVTVLGPSSDTNDESVKREGYFRVASLAHYLIVDLARRAVTHCRRDDGAALREETVTEGSIRLDPPGLDLALKDIFA</sequence>
<feature type="domain" description="Putative restriction endonuclease" evidence="1">
    <location>
        <begin position="12"/>
        <end position="174"/>
    </location>
</feature>
<dbReference type="InterPro" id="IPR012296">
    <property type="entry name" value="Nuclease_put_TT1808"/>
</dbReference>
<dbReference type="PANTHER" id="PTHR36558:SF1">
    <property type="entry name" value="RESTRICTION ENDONUCLEASE DOMAIN-CONTAINING PROTEIN-RELATED"/>
    <property type="match status" value="1"/>
</dbReference>
<proteinExistence type="predicted"/>
<reference evidence="2 3" key="1">
    <citation type="journal article" date="2018" name="Appl. Microbiol. Biotechnol.">
        <title>Co-cultivation of the strictly anaerobic methanogen Methanosarcina barkeri with aerobic methanotrophs in an oxygen-limited membrane bioreactor.</title>
        <authorList>
            <person name="In 't Zandt M.H."/>
            <person name="van den Bosch T.J.M."/>
            <person name="Rijkers R."/>
            <person name="van Kessel M.A.H.J."/>
            <person name="Jetten M.S.M."/>
            <person name="Welte C.U."/>
        </authorList>
    </citation>
    <scope>NUCLEOTIDE SEQUENCE [LARGE SCALE GENOMIC DNA]</scope>
    <source>
        <strain evidence="2 3">DSM 17706</strain>
    </source>
</reference>
<accession>A0A2U1SPV9</accession>
<evidence type="ECO:0000259" key="1">
    <source>
        <dbReference type="Pfam" id="PF05685"/>
    </source>
</evidence>
<dbReference type="Proteomes" id="UP000245137">
    <property type="component" value="Unassembled WGS sequence"/>
</dbReference>
<dbReference type="CDD" id="cd06260">
    <property type="entry name" value="DUF820-like"/>
    <property type="match status" value="1"/>
</dbReference>
<protein>
    <recommendedName>
        <fullName evidence="1">Putative restriction endonuclease domain-containing protein</fullName>
    </recommendedName>
</protein>
<dbReference type="SUPFAM" id="SSF52980">
    <property type="entry name" value="Restriction endonuclease-like"/>
    <property type="match status" value="1"/>
</dbReference>
<keyword evidence="3" id="KW-1185">Reference proteome</keyword>
<dbReference type="RefSeq" id="WP_108917445.1">
    <property type="nucleotide sequence ID" value="NZ_BGJY01000009.1"/>
</dbReference>
<comment type="caution">
    <text evidence="2">The sequence shown here is derived from an EMBL/GenBank/DDBJ whole genome shotgun (WGS) entry which is preliminary data.</text>
</comment>
<dbReference type="Pfam" id="PF05685">
    <property type="entry name" value="Uma2"/>
    <property type="match status" value="1"/>
</dbReference>
<dbReference type="OrthoDB" id="8452919at2"/>
<dbReference type="AlphaFoldDB" id="A0A2U1SPV9"/>
<dbReference type="Gene3D" id="3.90.1570.10">
    <property type="entry name" value="tt1808, chain A"/>
    <property type="match status" value="1"/>
</dbReference>
<evidence type="ECO:0000313" key="2">
    <source>
        <dbReference type="EMBL" id="PWB93650.1"/>
    </source>
</evidence>
<organism evidence="2 3">
    <name type="scientific">Methylosinus sporium</name>
    <dbReference type="NCBI Taxonomy" id="428"/>
    <lineage>
        <taxon>Bacteria</taxon>
        <taxon>Pseudomonadati</taxon>
        <taxon>Pseudomonadota</taxon>
        <taxon>Alphaproteobacteria</taxon>
        <taxon>Hyphomicrobiales</taxon>
        <taxon>Methylocystaceae</taxon>
        <taxon>Methylosinus</taxon>
    </lineage>
</organism>
<dbReference type="InterPro" id="IPR008538">
    <property type="entry name" value="Uma2"/>
</dbReference>
<dbReference type="PANTHER" id="PTHR36558">
    <property type="entry name" value="GLR1098 PROTEIN"/>
    <property type="match status" value="1"/>
</dbReference>
<name>A0A2U1SPV9_METSR</name>
<dbReference type="InterPro" id="IPR011335">
    <property type="entry name" value="Restrct_endonuc-II-like"/>
</dbReference>
<gene>
    <name evidence="2" type="ORF">C5689_11640</name>
</gene>
<evidence type="ECO:0000313" key="3">
    <source>
        <dbReference type="Proteomes" id="UP000245137"/>
    </source>
</evidence>
<dbReference type="EMBL" id="PUIV01000017">
    <property type="protein sequence ID" value="PWB93650.1"/>
    <property type="molecule type" value="Genomic_DNA"/>
</dbReference>